<keyword evidence="2 4" id="KW-0560">Oxidoreductase</keyword>
<evidence type="ECO:0000313" key="7">
    <source>
        <dbReference type="EMBL" id="PMD50616.1"/>
    </source>
</evidence>
<feature type="domain" description="D-isomer specific 2-hydroxyacid dehydrogenase catalytic" evidence="5">
    <location>
        <begin position="19"/>
        <end position="335"/>
    </location>
</feature>
<dbReference type="InterPro" id="IPR050223">
    <property type="entry name" value="D-isomer_2-hydroxyacid_DH"/>
</dbReference>
<organism evidence="7 8">
    <name type="scientific">Hyaloscypha bicolor E</name>
    <dbReference type="NCBI Taxonomy" id="1095630"/>
    <lineage>
        <taxon>Eukaryota</taxon>
        <taxon>Fungi</taxon>
        <taxon>Dikarya</taxon>
        <taxon>Ascomycota</taxon>
        <taxon>Pezizomycotina</taxon>
        <taxon>Leotiomycetes</taxon>
        <taxon>Helotiales</taxon>
        <taxon>Hyaloscyphaceae</taxon>
        <taxon>Hyaloscypha</taxon>
        <taxon>Hyaloscypha bicolor</taxon>
    </lineage>
</organism>
<dbReference type="SUPFAM" id="SSF52283">
    <property type="entry name" value="Formate/glycerate dehydrogenase catalytic domain-like"/>
    <property type="match status" value="1"/>
</dbReference>
<dbReference type="SUPFAM" id="SSF51735">
    <property type="entry name" value="NAD(P)-binding Rossmann-fold domains"/>
    <property type="match status" value="1"/>
</dbReference>
<dbReference type="GO" id="GO:0005829">
    <property type="term" value="C:cytosol"/>
    <property type="evidence" value="ECO:0007669"/>
    <property type="project" value="TreeGrafter"/>
</dbReference>
<dbReference type="GO" id="GO:0016618">
    <property type="term" value="F:hydroxypyruvate reductase [NAD(P)H] activity"/>
    <property type="evidence" value="ECO:0007669"/>
    <property type="project" value="TreeGrafter"/>
</dbReference>
<dbReference type="FunFam" id="3.40.50.720:FF:000203">
    <property type="entry name" value="D-3-phosphoglycerate dehydrogenase (SerA)"/>
    <property type="match status" value="1"/>
</dbReference>
<dbReference type="OrthoDB" id="9991913at2759"/>
<dbReference type="EMBL" id="KZ613913">
    <property type="protein sequence ID" value="PMD50616.1"/>
    <property type="molecule type" value="Genomic_DNA"/>
</dbReference>
<keyword evidence="8" id="KW-1185">Reference proteome</keyword>
<reference evidence="7 8" key="1">
    <citation type="submission" date="2016-04" db="EMBL/GenBank/DDBJ databases">
        <title>A degradative enzymes factory behind the ericoid mycorrhizal symbiosis.</title>
        <authorList>
            <consortium name="DOE Joint Genome Institute"/>
            <person name="Martino E."/>
            <person name="Morin E."/>
            <person name="Grelet G."/>
            <person name="Kuo A."/>
            <person name="Kohler A."/>
            <person name="Daghino S."/>
            <person name="Barry K."/>
            <person name="Choi C."/>
            <person name="Cichocki N."/>
            <person name="Clum A."/>
            <person name="Copeland A."/>
            <person name="Hainaut M."/>
            <person name="Haridas S."/>
            <person name="Labutti K."/>
            <person name="Lindquist E."/>
            <person name="Lipzen A."/>
            <person name="Khouja H.-R."/>
            <person name="Murat C."/>
            <person name="Ohm R."/>
            <person name="Olson A."/>
            <person name="Spatafora J."/>
            <person name="Veneault-Fourrey C."/>
            <person name="Henrissat B."/>
            <person name="Grigoriev I."/>
            <person name="Martin F."/>
            <person name="Perotto S."/>
        </authorList>
    </citation>
    <scope>NUCLEOTIDE SEQUENCE [LARGE SCALE GENOMIC DNA]</scope>
    <source>
        <strain evidence="7 8">E</strain>
    </source>
</reference>
<evidence type="ECO:0000313" key="8">
    <source>
        <dbReference type="Proteomes" id="UP000235371"/>
    </source>
</evidence>
<dbReference type="InterPro" id="IPR029753">
    <property type="entry name" value="D-isomer_DH_CS"/>
</dbReference>
<dbReference type="STRING" id="1095630.A0A2J6SIM3"/>
<accession>A0A2J6SIM3</accession>
<dbReference type="InterPro" id="IPR029752">
    <property type="entry name" value="D-isomer_DH_CS1"/>
</dbReference>
<dbReference type="PROSITE" id="PS00065">
    <property type="entry name" value="D_2_HYDROXYACID_DH_1"/>
    <property type="match status" value="1"/>
</dbReference>
<dbReference type="Pfam" id="PF02826">
    <property type="entry name" value="2-Hacid_dh_C"/>
    <property type="match status" value="1"/>
</dbReference>
<feature type="domain" description="D-isomer specific 2-hydroxyacid dehydrogenase NAD-binding" evidence="6">
    <location>
        <begin position="128"/>
        <end position="303"/>
    </location>
</feature>
<evidence type="ECO:0000259" key="6">
    <source>
        <dbReference type="Pfam" id="PF02826"/>
    </source>
</evidence>
<evidence type="ECO:0000259" key="5">
    <source>
        <dbReference type="Pfam" id="PF00389"/>
    </source>
</evidence>
<dbReference type="InterPro" id="IPR036291">
    <property type="entry name" value="NAD(P)-bd_dom_sf"/>
</dbReference>
<dbReference type="Proteomes" id="UP000235371">
    <property type="component" value="Unassembled WGS sequence"/>
</dbReference>
<dbReference type="PANTHER" id="PTHR10996:SF269">
    <property type="entry name" value="HYPOTHETICAL D-ISOMER SPECIFIC 2-HYDROXYACID DEHYDROGENASE (EUROFUNG)"/>
    <property type="match status" value="1"/>
</dbReference>
<dbReference type="InterPro" id="IPR006139">
    <property type="entry name" value="D-isomer_2_OHA_DH_cat_dom"/>
</dbReference>
<dbReference type="RefSeq" id="XP_024727520.1">
    <property type="nucleotide sequence ID" value="XM_024876304.1"/>
</dbReference>
<name>A0A2J6SIM3_9HELO</name>
<dbReference type="Gene3D" id="3.40.50.720">
    <property type="entry name" value="NAD(P)-binding Rossmann-like Domain"/>
    <property type="match status" value="2"/>
</dbReference>
<gene>
    <name evidence="7" type="ORF">K444DRAFT_547423</name>
</gene>
<dbReference type="PROSITE" id="PS00671">
    <property type="entry name" value="D_2_HYDROXYACID_DH_3"/>
    <property type="match status" value="1"/>
</dbReference>
<dbReference type="GeneID" id="36584383"/>
<dbReference type="Pfam" id="PF00389">
    <property type="entry name" value="2-Hacid_dh"/>
    <property type="match status" value="1"/>
</dbReference>
<dbReference type="CDD" id="cd12168">
    <property type="entry name" value="Mand_dh_like"/>
    <property type="match status" value="1"/>
</dbReference>
<dbReference type="AlphaFoldDB" id="A0A2J6SIM3"/>
<evidence type="ECO:0000256" key="4">
    <source>
        <dbReference type="RuleBase" id="RU003719"/>
    </source>
</evidence>
<dbReference type="GO" id="GO:0030267">
    <property type="term" value="F:glyoxylate reductase (NADPH) activity"/>
    <property type="evidence" value="ECO:0007669"/>
    <property type="project" value="TreeGrafter"/>
</dbReference>
<proteinExistence type="inferred from homology"/>
<dbReference type="InterPro" id="IPR006140">
    <property type="entry name" value="D-isomer_DH_NAD-bd"/>
</dbReference>
<comment type="similarity">
    <text evidence="1 4">Belongs to the D-isomer specific 2-hydroxyacid dehydrogenase family.</text>
</comment>
<keyword evidence="3" id="KW-0520">NAD</keyword>
<protein>
    <submittedName>
        <fullName evidence="7">Glycerate-and formate-dehydrogenase</fullName>
    </submittedName>
</protein>
<sequence>MSKHTHSKPKILSLMPFKAIEMEYLSDFKTQFIIEELNVSNREEAIAAIRSNVVESGPYDAFIVLMGTKPYEPFTPEFLAPLIPHCKTIVSASAGYDKFPIDWLTENDIWFCNTRNSVSEPTADMAMFLTLAVIRDTSRAEKSARAGLWRNDHVPCTDPSGLKLGIIGMGAIGKHHARKASVFNMHVQYYNRRRLPPEDELIYNVTYCETLEDLLRTSDVISVSCPLDATTKGLLSHKEFAQMKDGTFLVNTARGAIIDEHALIAALESGKVARAGLDVFEDEPEINKYFIESDRCIIQPHLGGLTQKARRDAEKECLENIKSLFSTGRPVAPVNEISRR</sequence>
<dbReference type="PANTHER" id="PTHR10996">
    <property type="entry name" value="2-HYDROXYACID DEHYDROGENASE-RELATED"/>
    <property type="match status" value="1"/>
</dbReference>
<evidence type="ECO:0000256" key="2">
    <source>
        <dbReference type="ARBA" id="ARBA00023002"/>
    </source>
</evidence>
<evidence type="ECO:0000256" key="1">
    <source>
        <dbReference type="ARBA" id="ARBA00005854"/>
    </source>
</evidence>
<evidence type="ECO:0000256" key="3">
    <source>
        <dbReference type="ARBA" id="ARBA00023027"/>
    </source>
</evidence>
<dbReference type="GO" id="GO:0051287">
    <property type="term" value="F:NAD binding"/>
    <property type="evidence" value="ECO:0007669"/>
    <property type="project" value="InterPro"/>
</dbReference>
<dbReference type="InParanoid" id="A0A2J6SIM3"/>